<dbReference type="Proteomes" id="UP000242188">
    <property type="component" value="Unassembled WGS sequence"/>
</dbReference>
<feature type="transmembrane region" description="Helical" evidence="2">
    <location>
        <begin position="174"/>
        <end position="199"/>
    </location>
</feature>
<accession>A0A210Q394</accession>
<keyword evidence="2" id="KW-0472">Membrane</keyword>
<feature type="compositionally biased region" description="Polar residues" evidence="1">
    <location>
        <begin position="20"/>
        <end position="51"/>
    </location>
</feature>
<dbReference type="AlphaFoldDB" id="A0A210Q394"/>
<name>A0A210Q394_MIZYE</name>
<keyword evidence="2" id="KW-1133">Transmembrane helix</keyword>
<keyword evidence="2" id="KW-0812">Transmembrane</keyword>
<comment type="caution">
    <text evidence="3">The sequence shown here is derived from an EMBL/GenBank/DDBJ whole genome shotgun (WGS) entry which is preliminary data.</text>
</comment>
<gene>
    <name evidence="3" type="ORF">KP79_PYT18820</name>
</gene>
<evidence type="ECO:0000313" key="3">
    <source>
        <dbReference type="EMBL" id="OWF43228.1"/>
    </source>
</evidence>
<keyword evidence="4" id="KW-1185">Reference proteome</keyword>
<sequence length="234" mass="26185">MPEVGTNRGYLETDIDEIQDQPTVESNSVPYAGSRSNSRQNGDIAINNTPEDNVPEETLKTPFLDKEPYQGGTYRTDDSLFSSNKDESQTNQTEEHVSSKSPFLQVNPLEASYAVDESEGSEVVSNTPSFPQYRHIAAVILFLPLGWFAYKKAKEAYGEQSKTNYKKKQRRREFAEGLTTLSICLGVAMLCLLLFLLVARLLSFFWQPGNLAKLCHDIQVLGYTSRACPNIEIG</sequence>
<evidence type="ECO:0000256" key="2">
    <source>
        <dbReference type="SAM" id="Phobius"/>
    </source>
</evidence>
<reference evidence="3 4" key="1">
    <citation type="journal article" date="2017" name="Nat. Ecol. Evol.">
        <title>Scallop genome provides insights into evolution of bilaterian karyotype and development.</title>
        <authorList>
            <person name="Wang S."/>
            <person name="Zhang J."/>
            <person name="Jiao W."/>
            <person name="Li J."/>
            <person name="Xun X."/>
            <person name="Sun Y."/>
            <person name="Guo X."/>
            <person name="Huan P."/>
            <person name="Dong B."/>
            <person name="Zhang L."/>
            <person name="Hu X."/>
            <person name="Sun X."/>
            <person name="Wang J."/>
            <person name="Zhao C."/>
            <person name="Wang Y."/>
            <person name="Wang D."/>
            <person name="Huang X."/>
            <person name="Wang R."/>
            <person name="Lv J."/>
            <person name="Li Y."/>
            <person name="Zhang Z."/>
            <person name="Liu B."/>
            <person name="Lu W."/>
            <person name="Hui Y."/>
            <person name="Liang J."/>
            <person name="Zhou Z."/>
            <person name="Hou R."/>
            <person name="Li X."/>
            <person name="Liu Y."/>
            <person name="Li H."/>
            <person name="Ning X."/>
            <person name="Lin Y."/>
            <person name="Zhao L."/>
            <person name="Xing Q."/>
            <person name="Dou J."/>
            <person name="Li Y."/>
            <person name="Mao J."/>
            <person name="Guo H."/>
            <person name="Dou H."/>
            <person name="Li T."/>
            <person name="Mu C."/>
            <person name="Jiang W."/>
            <person name="Fu Q."/>
            <person name="Fu X."/>
            <person name="Miao Y."/>
            <person name="Liu J."/>
            <person name="Yu Q."/>
            <person name="Li R."/>
            <person name="Liao H."/>
            <person name="Li X."/>
            <person name="Kong Y."/>
            <person name="Jiang Z."/>
            <person name="Chourrout D."/>
            <person name="Li R."/>
            <person name="Bao Z."/>
        </authorList>
    </citation>
    <scope>NUCLEOTIDE SEQUENCE [LARGE SCALE GENOMIC DNA]</scope>
    <source>
        <strain evidence="3 4">PY_sf001</strain>
    </source>
</reference>
<feature type="region of interest" description="Disordered" evidence="1">
    <location>
        <begin position="1"/>
        <end position="102"/>
    </location>
</feature>
<evidence type="ECO:0000313" key="4">
    <source>
        <dbReference type="Proteomes" id="UP000242188"/>
    </source>
</evidence>
<evidence type="ECO:0000256" key="1">
    <source>
        <dbReference type="SAM" id="MobiDB-lite"/>
    </source>
</evidence>
<organism evidence="3 4">
    <name type="scientific">Mizuhopecten yessoensis</name>
    <name type="common">Japanese scallop</name>
    <name type="synonym">Patinopecten yessoensis</name>
    <dbReference type="NCBI Taxonomy" id="6573"/>
    <lineage>
        <taxon>Eukaryota</taxon>
        <taxon>Metazoa</taxon>
        <taxon>Spiralia</taxon>
        <taxon>Lophotrochozoa</taxon>
        <taxon>Mollusca</taxon>
        <taxon>Bivalvia</taxon>
        <taxon>Autobranchia</taxon>
        <taxon>Pteriomorphia</taxon>
        <taxon>Pectinida</taxon>
        <taxon>Pectinoidea</taxon>
        <taxon>Pectinidae</taxon>
        <taxon>Mizuhopecten</taxon>
    </lineage>
</organism>
<feature type="compositionally biased region" description="Basic and acidic residues" evidence="1">
    <location>
        <begin position="57"/>
        <end position="68"/>
    </location>
</feature>
<protein>
    <submittedName>
        <fullName evidence="3">Uncharacterized protein</fullName>
    </submittedName>
</protein>
<feature type="compositionally biased region" description="Basic and acidic residues" evidence="1">
    <location>
        <begin position="84"/>
        <end position="98"/>
    </location>
</feature>
<proteinExistence type="predicted"/>
<dbReference type="EMBL" id="NEDP02005138">
    <property type="protein sequence ID" value="OWF43228.1"/>
    <property type="molecule type" value="Genomic_DNA"/>
</dbReference>